<dbReference type="Gene3D" id="3.40.1390.10">
    <property type="entry name" value="MurE/MurF, N-terminal domain"/>
    <property type="match status" value="1"/>
</dbReference>
<dbReference type="SUPFAM" id="SSF53623">
    <property type="entry name" value="MurD-like peptide ligases, catalytic domain"/>
    <property type="match status" value="1"/>
</dbReference>
<proteinExistence type="inferred from homology"/>
<sequence length="456" mass="50251">MIKRSMKQIAQMVSGECNHSTNEEMLSGVSINSRAIEAGNLFVPIIGEKFNGHEFVEGAIINGAKASLWQRNQENPPKNIPLIYVEDTLVALQDLAKTYRNELSLKVIGITGSNGKTTTKDIVASIMGTTYKVLKTEGNLNNHYGLPLTILRLEEDTEVAVLEMGMSGRGEIELLTKIAQPDAAIITNIGEAHLLDLGSRDGIADAKFEIIDGLKEGGTIIYDGDETLLNERVMGKSINTITFGSHSDCTYVPVSIKQENDVTYFTINKYPDTEIHMPILGKHNVFNALAGIAVAEYFNVSLENIQKGLKQLKVSNMRLEVIEGKNGSKIINDAYNASPTAMKAAIDLVQNLKGYSRKVVVLGDMLELGPNEEKYHYEIGELLKPNFVDYVVTFGELSKHIAEGARVSFEPDKVKAYTNKTNLIEDLKKIVSANDLILVKGSRGMRLEEVVMELKE</sequence>
<dbReference type="InterPro" id="IPR035911">
    <property type="entry name" value="MurE/MurF_N"/>
</dbReference>
<dbReference type="Proteomes" id="UP001516662">
    <property type="component" value="Unassembled WGS sequence"/>
</dbReference>
<evidence type="ECO:0000256" key="10">
    <source>
        <dbReference type="HAMAP-Rule" id="MF_02019"/>
    </source>
</evidence>
<keyword evidence="2 10" id="KW-0436">Ligase</keyword>
<dbReference type="EC" id="6.3.2.10" evidence="10 11"/>
<feature type="domain" description="Mur ligase N-terminal catalytic" evidence="12">
    <location>
        <begin position="27"/>
        <end position="100"/>
    </location>
</feature>
<organism evidence="15 16">
    <name type="scientific">Litchfieldia luteola</name>
    <dbReference type="NCBI Taxonomy" id="682179"/>
    <lineage>
        <taxon>Bacteria</taxon>
        <taxon>Bacillati</taxon>
        <taxon>Bacillota</taxon>
        <taxon>Bacilli</taxon>
        <taxon>Bacillales</taxon>
        <taxon>Bacillaceae</taxon>
        <taxon>Litchfieldia</taxon>
    </lineage>
</organism>
<dbReference type="PANTHER" id="PTHR43024">
    <property type="entry name" value="UDP-N-ACETYLMURAMOYL-TRIPEPTIDE--D-ALANYL-D-ALANINE LIGASE"/>
    <property type="match status" value="1"/>
</dbReference>
<evidence type="ECO:0000256" key="6">
    <source>
        <dbReference type="ARBA" id="ARBA00022960"/>
    </source>
</evidence>
<feature type="domain" description="Mur ligase C-terminal" evidence="13">
    <location>
        <begin position="317"/>
        <end position="443"/>
    </location>
</feature>
<gene>
    <name evidence="10" type="primary">murF</name>
    <name evidence="15" type="ORF">IMZ08_16670</name>
</gene>
<evidence type="ECO:0000256" key="7">
    <source>
        <dbReference type="ARBA" id="ARBA00022984"/>
    </source>
</evidence>
<evidence type="ECO:0000256" key="2">
    <source>
        <dbReference type="ARBA" id="ARBA00022598"/>
    </source>
</evidence>
<dbReference type="InterPro" id="IPR004101">
    <property type="entry name" value="Mur_ligase_C"/>
</dbReference>
<dbReference type="SUPFAM" id="SSF63418">
    <property type="entry name" value="MurE/MurF N-terminal domain"/>
    <property type="match status" value="1"/>
</dbReference>
<feature type="binding site" evidence="10">
    <location>
        <begin position="112"/>
        <end position="118"/>
    </location>
    <ligand>
        <name>ATP</name>
        <dbReference type="ChEBI" id="CHEBI:30616"/>
    </ligand>
</feature>
<comment type="function">
    <text evidence="10 11">Involved in cell wall formation. Catalyzes the final step in the synthesis of UDP-N-acetylmuramoyl-pentapeptide, the precursor of murein.</text>
</comment>
<comment type="pathway">
    <text evidence="10 11">Cell wall biogenesis; peptidoglycan biosynthesis.</text>
</comment>
<dbReference type="Gene3D" id="3.40.1190.10">
    <property type="entry name" value="Mur-like, catalytic domain"/>
    <property type="match status" value="1"/>
</dbReference>
<comment type="caution">
    <text evidence="15">The sequence shown here is derived from an EMBL/GenBank/DDBJ whole genome shotgun (WGS) entry which is preliminary data.</text>
</comment>
<evidence type="ECO:0000256" key="3">
    <source>
        <dbReference type="ARBA" id="ARBA00022618"/>
    </source>
</evidence>
<dbReference type="HAMAP" id="MF_02019">
    <property type="entry name" value="MurF"/>
    <property type="match status" value="1"/>
</dbReference>
<keyword evidence="7 10" id="KW-0573">Peptidoglycan synthesis</keyword>
<keyword evidence="9 10" id="KW-0961">Cell wall biogenesis/degradation</keyword>
<comment type="subcellular location">
    <subcellularLocation>
        <location evidence="10 11">Cytoplasm</location>
    </subcellularLocation>
</comment>
<dbReference type="SUPFAM" id="SSF53244">
    <property type="entry name" value="MurD-like peptide ligases, peptide-binding domain"/>
    <property type="match status" value="1"/>
</dbReference>
<evidence type="ECO:0000256" key="5">
    <source>
        <dbReference type="ARBA" id="ARBA00022840"/>
    </source>
</evidence>
<dbReference type="PANTHER" id="PTHR43024:SF1">
    <property type="entry name" value="UDP-N-ACETYLMURAMOYL-TRIPEPTIDE--D-ALANYL-D-ALANINE LIGASE"/>
    <property type="match status" value="1"/>
</dbReference>
<dbReference type="InterPro" id="IPR036565">
    <property type="entry name" value="Mur-like_cat_sf"/>
</dbReference>
<evidence type="ECO:0000256" key="9">
    <source>
        <dbReference type="ARBA" id="ARBA00023316"/>
    </source>
</evidence>
<evidence type="ECO:0000259" key="12">
    <source>
        <dbReference type="Pfam" id="PF01225"/>
    </source>
</evidence>
<dbReference type="RefSeq" id="WP_193538586.1">
    <property type="nucleotide sequence ID" value="NZ_JADCLJ010000023.1"/>
</dbReference>
<dbReference type="GO" id="GO:0016874">
    <property type="term" value="F:ligase activity"/>
    <property type="evidence" value="ECO:0007669"/>
    <property type="project" value="UniProtKB-KW"/>
</dbReference>
<dbReference type="NCBIfam" id="TIGR01143">
    <property type="entry name" value="murF"/>
    <property type="match status" value="1"/>
</dbReference>
<dbReference type="InterPro" id="IPR013221">
    <property type="entry name" value="Mur_ligase_cen"/>
</dbReference>
<comment type="catalytic activity">
    <reaction evidence="10 11">
        <text>D-alanyl-D-alanine + UDP-N-acetyl-alpha-D-muramoyl-L-alanyl-gamma-D-glutamyl-meso-2,6-diaminopimelate + ATP = UDP-N-acetyl-alpha-D-muramoyl-L-alanyl-gamma-D-glutamyl-meso-2,6-diaminopimeloyl-D-alanyl-D-alanine + ADP + phosphate + H(+)</text>
        <dbReference type="Rhea" id="RHEA:28374"/>
        <dbReference type="ChEBI" id="CHEBI:15378"/>
        <dbReference type="ChEBI" id="CHEBI:30616"/>
        <dbReference type="ChEBI" id="CHEBI:43474"/>
        <dbReference type="ChEBI" id="CHEBI:57822"/>
        <dbReference type="ChEBI" id="CHEBI:61386"/>
        <dbReference type="ChEBI" id="CHEBI:83905"/>
        <dbReference type="ChEBI" id="CHEBI:456216"/>
        <dbReference type="EC" id="6.3.2.10"/>
    </reaction>
</comment>
<accession>A0ABR9QME4</accession>
<reference evidence="15 16" key="1">
    <citation type="submission" date="2020-10" db="EMBL/GenBank/DDBJ databases">
        <title>Bacillus sp. HD4P25, an endophyte from a halophyte.</title>
        <authorList>
            <person name="Sun J.-Q."/>
        </authorList>
    </citation>
    <scope>NUCLEOTIDE SEQUENCE [LARGE SCALE GENOMIC DNA]</scope>
    <source>
        <strain evidence="15 16">YIM 93174</strain>
    </source>
</reference>
<keyword evidence="6 10" id="KW-0133">Cell shape</keyword>
<keyword evidence="5 10" id="KW-0067">ATP-binding</keyword>
<keyword evidence="1 10" id="KW-0963">Cytoplasm</keyword>
<evidence type="ECO:0000256" key="4">
    <source>
        <dbReference type="ARBA" id="ARBA00022741"/>
    </source>
</evidence>
<dbReference type="InterPro" id="IPR000713">
    <property type="entry name" value="Mur_ligase_N"/>
</dbReference>
<protein>
    <recommendedName>
        <fullName evidence="10 11">UDP-N-acetylmuramoyl-tripeptide--D-alanyl-D-alanine ligase</fullName>
        <ecNumber evidence="10 11">6.3.2.10</ecNumber>
    </recommendedName>
    <alternativeName>
        <fullName evidence="10">D-alanyl-D-alanine-adding enzyme</fullName>
    </alternativeName>
</protein>
<evidence type="ECO:0000256" key="11">
    <source>
        <dbReference type="RuleBase" id="RU004136"/>
    </source>
</evidence>
<dbReference type="Pfam" id="PF02875">
    <property type="entry name" value="Mur_ligase_C"/>
    <property type="match status" value="1"/>
</dbReference>
<keyword evidence="4 10" id="KW-0547">Nucleotide-binding</keyword>
<name>A0ABR9QME4_9BACI</name>
<keyword evidence="16" id="KW-1185">Reference proteome</keyword>
<dbReference type="InterPro" id="IPR051046">
    <property type="entry name" value="MurCDEF_CellWall_CoF430Synth"/>
</dbReference>
<dbReference type="Pfam" id="PF01225">
    <property type="entry name" value="Mur_ligase"/>
    <property type="match status" value="1"/>
</dbReference>
<dbReference type="InterPro" id="IPR005863">
    <property type="entry name" value="UDP-N-AcMur_synth"/>
</dbReference>
<comment type="similarity">
    <text evidence="10">Belongs to the MurCDEF family. MurF subfamily.</text>
</comment>
<evidence type="ECO:0000313" key="16">
    <source>
        <dbReference type="Proteomes" id="UP001516662"/>
    </source>
</evidence>
<feature type="domain" description="Mur ligase central" evidence="14">
    <location>
        <begin position="110"/>
        <end position="295"/>
    </location>
</feature>
<evidence type="ECO:0000256" key="8">
    <source>
        <dbReference type="ARBA" id="ARBA00023306"/>
    </source>
</evidence>
<dbReference type="Gene3D" id="3.90.190.20">
    <property type="entry name" value="Mur ligase, C-terminal domain"/>
    <property type="match status" value="1"/>
</dbReference>
<keyword evidence="8 10" id="KW-0131">Cell cycle</keyword>
<evidence type="ECO:0000313" key="15">
    <source>
        <dbReference type="EMBL" id="MBE4909678.1"/>
    </source>
</evidence>
<evidence type="ECO:0000259" key="13">
    <source>
        <dbReference type="Pfam" id="PF02875"/>
    </source>
</evidence>
<dbReference type="InterPro" id="IPR036615">
    <property type="entry name" value="Mur_ligase_C_dom_sf"/>
</dbReference>
<dbReference type="EMBL" id="JADCLJ010000023">
    <property type="protein sequence ID" value="MBE4909678.1"/>
    <property type="molecule type" value="Genomic_DNA"/>
</dbReference>
<keyword evidence="3 10" id="KW-0132">Cell division</keyword>
<dbReference type="Pfam" id="PF08245">
    <property type="entry name" value="Mur_ligase_M"/>
    <property type="match status" value="1"/>
</dbReference>
<evidence type="ECO:0000256" key="1">
    <source>
        <dbReference type="ARBA" id="ARBA00022490"/>
    </source>
</evidence>
<evidence type="ECO:0000259" key="14">
    <source>
        <dbReference type="Pfam" id="PF08245"/>
    </source>
</evidence>